<accession>A0A9P7JBZ7</accession>
<dbReference type="EMBL" id="JABBWG010000023">
    <property type="protein sequence ID" value="KAG1813498.1"/>
    <property type="molecule type" value="Genomic_DNA"/>
</dbReference>
<name>A0A9P7JBZ7_9AGAM</name>
<evidence type="ECO:0000313" key="3">
    <source>
        <dbReference type="Proteomes" id="UP000807769"/>
    </source>
</evidence>
<sequence length="246" mass="27022">MYKPASDDEEAMQVDEIEDVVKKPIAVKMQQVNTVKVSHTTAMISVSTVSCCDNKVPPSKKAKTTHVKSEHPVSTTSARPKGDGNWVATKMENGPGSFYQQSFSGLVLRMNFGHAFVQELLTTAHLAQIIGHADVPTLDTDTLADSGIISACLKTPKSFNKVTGKEMATEHAFSIAKWGLKTASFIRGVNKKGMESIWLTMSMAYKYLKKPGFNNHNSLDSVDEMDDHADICHSWLSLDLVLIIFS</sequence>
<protein>
    <submittedName>
        <fullName evidence="2">Uncharacterized protein</fullName>
    </submittedName>
</protein>
<gene>
    <name evidence="2" type="ORF">BJ212DRAFT_1300912</name>
</gene>
<organism evidence="2 3">
    <name type="scientific">Suillus subaureus</name>
    <dbReference type="NCBI Taxonomy" id="48587"/>
    <lineage>
        <taxon>Eukaryota</taxon>
        <taxon>Fungi</taxon>
        <taxon>Dikarya</taxon>
        <taxon>Basidiomycota</taxon>
        <taxon>Agaricomycotina</taxon>
        <taxon>Agaricomycetes</taxon>
        <taxon>Agaricomycetidae</taxon>
        <taxon>Boletales</taxon>
        <taxon>Suillineae</taxon>
        <taxon>Suillaceae</taxon>
        <taxon>Suillus</taxon>
    </lineage>
</organism>
<keyword evidence="3" id="KW-1185">Reference proteome</keyword>
<reference evidence="2" key="1">
    <citation type="journal article" date="2020" name="New Phytol.">
        <title>Comparative genomics reveals dynamic genome evolution in host specialist ectomycorrhizal fungi.</title>
        <authorList>
            <person name="Lofgren L.A."/>
            <person name="Nguyen N.H."/>
            <person name="Vilgalys R."/>
            <person name="Ruytinx J."/>
            <person name="Liao H.L."/>
            <person name="Branco S."/>
            <person name="Kuo A."/>
            <person name="LaButti K."/>
            <person name="Lipzen A."/>
            <person name="Andreopoulos W."/>
            <person name="Pangilinan J."/>
            <person name="Riley R."/>
            <person name="Hundley H."/>
            <person name="Na H."/>
            <person name="Barry K."/>
            <person name="Grigoriev I.V."/>
            <person name="Stajich J.E."/>
            <person name="Kennedy P.G."/>
        </authorList>
    </citation>
    <scope>NUCLEOTIDE SEQUENCE</scope>
    <source>
        <strain evidence="2">MN1</strain>
    </source>
</reference>
<comment type="caution">
    <text evidence="2">The sequence shown here is derived from an EMBL/GenBank/DDBJ whole genome shotgun (WGS) entry which is preliminary data.</text>
</comment>
<dbReference type="Proteomes" id="UP000807769">
    <property type="component" value="Unassembled WGS sequence"/>
</dbReference>
<evidence type="ECO:0000256" key="1">
    <source>
        <dbReference type="SAM" id="MobiDB-lite"/>
    </source>
</evidence>
<dbReference type="OrthoDB" id="2677435at2759"/>
<dbReference type="GeneID" id="64627071"/>
<feature type="region of interest" description="Disordered" evidence="1">
    <location>
        <begin position="55"/>
        <end position="85"/>
    </location>
</feature>
<dbReference type="RefSeq" id="XP_041191259.1">
    <property type="nucleotide sequence ID" value="XM_041333054.1"/>
</dbReference>
<dbReference type="AlphaFoldDB" id="A0A9P7JBZ7"/>
<evidence type="ECO:0000313" key="2">
    <source>
        <dbReference type="EMBL" id="KAG1813498.1"/>
    </source>
</evidence>
<proteinExistence type="predicted"/>